<keyword evidence="2" id="KW-0732">Signal</keyword>
<protein>
    <recommendedName>
        <fullName evidence="5">DUF3999 domain-containing protein</fullName>
    </recommendedName>
</protein>
<evidence type="ECO:0000313" key="4">
    <source>
        <dbReference type="Proteomes" id="UP000578688"/>
    </source>
</evidence>
<keyword evidence="1" id="KW-0472">Membrane</keyword>
<dbReference type="EMBL" id="JACBYV010000001">
    <property type="protein sequence ID" value="NYH74929.1"/>
    <property type="molecule type" value="Genomic_DNA"/>
</dbReference>
<feature type="signal peptide" evidence="2">
    <location>
        <begin position="1"/>
        <end position="20"/>
    </location>
</feature>
<dbReference type="InterPro" id="IPR025060">
    <property type="entry name" value="DUF3999"/>
</dbReference>
<dbReference type="Pfam" id="PF13163">
    <property type="entry name" value="DUF3999"/>
    <property type="match status" value="1"/>
</dbReference>
<keyword evidence="1" id="KW-0812">Transmembrane</keyword>
<sequence length="456" mass="49089">MSLRRAVALLALSLSLAAVAAEVRETPGDYAVTVPLTLSGEGPWYRVQLPMEAHFAARYADFRDLRVFNGAGERLAYSLIPGAQRFAESQQRADLRLFPLHGPAGRRDAVPTLRVQRGDDGSIIELNAGAESSATAEVLRGWLLDASATDFPLQRLHLQWSAESEGFQRFSIEASDDLDHWRPLGEGQIAQLSFNGERIDKSEVELPPTRARYLRLLWLAPEQAVSLGAASVSGTRSTAEPATLIWSAALQGQAGEQGVTWTLPLALPLERLRIEVEQAKSLAPVSLQGRRDSAAPWTPLARSVLYRLPIDGHEVVQDQVELPQLPVSQLRLQVDSRGGGLGQSEPRLSVAMRATELLFLARGNPPYQLALGQVDAQAGSLPVTTLVPGFDSQRLEGMGQATISGAIADVEVAPAAAPAKPGVDWKRIGLWAVLLVGVGVLVLMASSLLRASAKRS</sequence>
<evidence type="ECO:0000256" key="2">
    <source>
        <dbReference type="SAM" id="SignalP"/>
    </source>
</evidence>
<proteinExistence type="predicted"/>
<reference evidence="3 4" key="1">
    <citation type="submission" date="2020-07" db="EMBL/GenBank/DDBJ databases">
        <title>Genomic analyses of the natural microbiome of Caenorhabditis elegans.</title>
        <authorList>
            <person name="Samuel B."/>
        </authorList>
    </citation>
    <scope>NUCLEOTIDE SEQUENCE [LARGE SCALE GENOMIC DNA]</scope>
    <source>
        <strain evidence="3 4">BIGb0408</strain>
    </source>
</reference>
<comment type="caution">
    <text evidence="3">The sequence shown here is derived from an EMBL/GenBank/DDBJ whole genome shotgun (WGS) entry which is preliminary data.</text>
</comment>
<dbReference type="Proteomes" id="UP000578688">
    <property type="component" value="Unassembled WGS sequence"/>
</dbReference>
<organism evidence="3 4">
    <name type="scientific">Phytopseudomonas flavescens</name>
    <dbReference type="NCBI Taxonomy" id="29435"/>
    <lineage>
        <taxon>Bacteria</taxon>
        <taxon>Pseudomonadati</taxon>
        <taxon>Pseudomonadota</taxon>
        <taxon>Gammaproteobacteria</taxon>
        <taxon>Pseudomonadales</taxon>
        <taxon>Pseudomonadaceae</taxon>
        <taxon>Phytopseudomonas</taxon>
    </lineage>
</organism>
<dbReference type="AlphaFoldDB" id="A0A7Z0BRH2"/>
<evidence type="ECO:0000256" key="1">
    <source>
        <dbReference type="SAM" id="Phobius"/>
    </source>
</evidence>
<feature type="transmembrane region" description="Helical" evidence="1">
    <location>
        <begin position="428"/>
        <end position="449"/>
    </location>
</feature>
<name>A0A7Z0BRH2_9GAMM</name>
<keyword evidence="4" id="KW-1185">Reference proteome</keyword>
<gene>
    <name evidence="3" type="ORF">FHR27_003539</name>
</gene>
<evidence type="ECO:0000313" key="3">
    <source>
        <dbReference type="EMBL" id="NYH74929.1"/>
    </source>
</evidence>
<dbReference type="RefSeq" id="WP_179539183.1">
    <property type="nucleotide sequence ID" value="NZ_JACBYV010000001.1"/>
</dbReference>
<feature type="chain" id="PRO_5031302438" description="DUF3999 domain-containing protein" evidence="2">
    <location>
        <begin position="21"/>
        <end position="456"/>
    </location>
</feature>
<evidence type="ECO:0008006" key="5">
    <source>
        <dbReference type="Google" id="ProtNLM"/>
    </source>
</evidence>
<accession>A0A7Z0BRH2</accession>
<dbReference type="Gene3D" id="2.60.120.260">
    <property type="entry name" value="Galactose-binding domain-like"/>
    <property type="match status" value="1"/>
</dbReference>
<keyword evidence="1" id="KW-1133">Transmembrane helix</keyword>